<dbReference type="EMBL" id="JABEZX010000002">
    <property type="protein sequence ID" value="MBA0550783.1"/>
    <property type="molecule type" value="Genomic_DNA"/>
</dbReference>
<accession>A0A7J8LEE4</accession>
<comment type="caution">
    <text evidence="1">The sequence shown here is derived from an EMBL/GenBank/DDBJ whole genome shotgun (WGS) entry which is preliminary data.</text>
</comment>
<evidence type="ECO:0000313" key="2">
    <source>
        <dbReference type="Proteomes" id="UP000593572"/>
    </source>
</evidence>
<keyword evidence="2" id="KW-1185">Reference proteome</keyword>
<gene>
    <name evidence="1" type="ORF">Golob_021699</name>
</gene>
<evidence type="ECO:0000313" key="1">
    <source>
        <dbReference type="EMBL" id="MBA0550783.1"/>
    </source>
</evidence>
<reference evidence="1 2" key="1">
    <citation type="journal article" date="2019" name="Genome Biol. Evol.">
        <title>Insights into the evolution of the New World diploid cottons (Gossypium, subgenus Houzingenia) based on genome sequencing.</title>
        <authorList>
            <person name="Grover C.E."/>
            <person name="Arick M.A. 2nd"/>
            <person name="Thrash A."/>
            <person name="Conover J.L."/>
            <person name="Sanders W.S."/>
            <person name="Peterson D.G."/>
            <person name="Frelichowski J.E."/>
            <person name="Scheffler J.A."/>
            <person name="Scheffler B.E."/>
            <person name="Wendel J.F."/>
        </authorList>
    </citation>
    <scope>NUCLEOTIDE SEQUENCE [LARGE SCALE GENOMIC DNA]</scope>
    <source>
        <strain evidence="1">157</strain>
        <tissue evidence="1">Leaf</tissue>
    </source>
</reference>
<sequence length="101" mass="11175">MIVFLGIWTTYSFERCKVVTSSKSPDPGNEEYIVLDDNKYISDLLAKVNAAKDQNYPVGRDDAVQLSTLQIFAEIGFVGSPESCTDRNTLLEGVLRQIAIA</sequence>
<proteinExistence type="predicted"/>
<dbReference type="AlphaFoldDB" id="A0A7J8LEE4"/>
<organism evidence="1 2">
    <name type="scientific">Gossypium lobatum</name>
    <dbReference type="NCBI Taxonomy" id="34289"/>
    <lineage>
        <taxon>Eukaryota</taxon>
        <taxon>Viridiplantae</taxon>
        <taxon>Streptophyta</taxon>
        <taxon>Embryophyta</taxon>
        <taxon>Tracheophyta</taxon>
        <taxon>Spermatophyta</taxon>
        <taxon>Magnoliopsida</taxon>
        <taxon>eudicotyledons</taxon>
        <taxon>Gunneridae</taxon>
        <taxon>Pentapetalae</taxon>
        <taxon>rosids</taxon>
        <taxon>malvids</taxon>
        <taxon>Malvales</taxon>
        <taxon>Malvaceae</taxon>
        <taxon>Malvoideae</taxon>
        <taxon>Gossypium</taxon>
    </lineage>
</organism>
<dbReference type="Proteomes" id="UP000593572">
    <property type="component" value="Unassembled WGS sequence"/>
</dbReference>
<name>A0A7J8LEE4_9ROSI</name>
<protein>
    <submittedName>
        <fullName evidence="1">Uncharacterized protein</fullName>
    </submittedName>
</protein>